<proteinExistence type="predicted"/>
<keyword evidence="1" id="KW-1133">Transmembrane helix</keyword>
<feature type="domain" description="TadE-like" evidence="2">
    <location>
        <begin position="13"/>
        <end position="55"/>
    </location>
</feature>
<keyword evidence="1" id="KW-0472">Membrane</keyword>
<evidence type="ECO:0000256" key="1">
    <source>
        <dbReference type="SAM" id="Phobius"/>
    </source>
</evidence>
<keyword evidence="4" id="KW-1185">Reference proteome</keyword>
<feature type="transmembrane region" description="Helical" evidence="1">
    <location>
        <begin position="20"/>
        <end position="46"/>
    </location>
</feature>
<gene>
    <name evidence="3" type="ORF">QWZ14_28865</name>
</gene>
<organism evidence="3 4">
    <name type="scientific">Paeniroseomonas aquatica</name>
    <dbReference type="NCBI Taxonomy" id="373043"/>
    <lineage>
        <taxon>Bacteria</taxon>
        <taxon>Pseudomonadati</taxon>
        <taxon>Pseudomonadota</taxon>
        <taxon>Alphaproteobacteria</taxon>
        <taxon>Acetobacterales</taxon>
        <taxon>Acetobacteraceae</taxon>
        <taxon>Paeniroseomonas</taxon>
    </lineage>
</organism>
<dbReference type="RefSeq" id="WP_290320525.1">
    <property type="nucleotide sequence ID" value="NZ_JAUFPN010000206.1"/>
</dbReference>
<evidence type="ECO:0000313" key="4">
    <source>
        <dbReference type="Proteomes" id="UP001529369"/>
    </source>
</evidence>
<protein>
    <recommendedName>
        <fullName evidence="2">TadE-like domain-containing protein</fullName>
    </recommendedName>
</protein>
<sequence>MVGRCRLGQDRSGAAAVEFAVVGACFFILVLLLIDLCWQVAVAAALESGARSALRWAATGEAAPGNQSAAGHVAELVLRSSGLPLQAAGLTVSVDSFPGFSTLSTPAAARSGLGGPGDVVRYSIVYAARSLTPLGQALLPTGLLQHHLVVLAKNEPYPTN</sequence>
<dbReference type="InterPro" id="IPR012495">
    <property type="entry name" value="TadE-like_dom"/>
</dbReference>
<dbReference type="Pfam" id="PF07811">
    <property type="entry name" value="TadE"/>
    <property type="match status" value="1"/>
</dbReference>
<evidence type="ECO:0000313" key="3">
    <source>
        <dbReference type="EMBL" id="MDN3568411.1"/>
    </source>
</evidence>
<comment type="caution">
    <text evidence="3">The sequence shown here is derived from an EMBL/GenBank/DDBJ whole genome shotgun (WGS) entry which is preliminary data.</text>
</comment>
<name>A0ABT8AG12_9PROT</name>
<keyword evidence="1" id="KW-0812">Transmembrane</keyword>
<accession>A0ABT8AG12</accession>
<reference evidence="4" key="1">
    <citation type="journal article" date="2019" name="Int. J. Syst. Evol. Microbiol.">
        <title>The Global Catalogue of Microorganisms (GCM) 10K type strain sequencing project: providing services to taxonomists for standard genome sequencing and annotation.</title>
        <authorList>
            <consortium name="The Broad Institute Genomics Platform"/>
            <consortium name="The Broad Institute Genome Sequencing Center for Infectious Disease"/>
            <person name="Wu L."/>
            <person name="Ma J."/>
        </authorList>
    </citation>
    <scope>NUCLEOTIDE SEQUENCE [LARGE SCALE GENOMIC DNA]</scope>
    <source>
        <strain evidence="4">CECT 7131</strain>
    </source>
</reference>
<dbReference type="Proteomes" id="UP001529369">
    <property type="component" value="Unassembled WGS sequence"/>
</dbReference>
<evidence type="ECO:0000259" key="2">
    <source>
        <dbReference type="Pfam" id="PF07811"/>
    </source>
</evidence>
<dbReference type="EMBL" id="JAUFPN010000206">
    <property type="protein sequence ID" value="MDN3568411.1"/>
    <property type="molecule type" value="Genomic_DNA"/>
</dbReference>